<sequence>MESPGGDTSGPGEEASPQNRSQTNMTLTPTPIVRRGPASRPRTIQDIDAMIQERRRELEELRYYNRGLLSRSLLDRATRMGIPYDDSGSESASPEHRTTTATAALHHRAVSETRPRRWHYAASPALSGGYGAASSDPIGSRSAALSRKTMTPRRYAGVRPKKAAAMTMTSMAALGASPSDSPLPGSPPPVSPAKSAEGSGSAGKPMRKLFRSGASDAATPPYGNGNANGNGNGATPLSAGEEPLYKELLTMLAKKGDESARVREAEALGRQLTHANAELEKLRGETEELRTATAASHGRCSNLSQEIAEARESMEAEREAYRAQHRLELEKFEAQLAAEEARSRAAEEEALRMAQLAEEQAQELEGEANDKEREARRWEAQAVAVAAERSALLEELEQTKARLAEDRRQATETLARWQDYIKVLQEQNRATVLRHLGAAADDAVKRRAFNIWRGRRGSGAPPPTTAEASAATVAAVGIAVGVQSRADSIEDLQWLKDEHAALRRELGRMRRADTARRNLVLPAKKASPKKAKGAAAVAPASTAAAAAAGPSFLGRLMRTLFWVTLALSLYIAYSETRHEPARVCF</sequence>
<dbReference type="AlphaFoldDB" id="A0A7S1TWW8"/>
<reference evidence="2" key="1">
    <citation type="submission" date="2021-01" db="EMBL/GenBank/DDBJ databases">
        <authorList>
            <person name="Corre E."/>
            <person name="Pelletier E."/>
            <person name="Niang G."/>
            <person name="Scheremetjew M."/>
            <person name="Finn R."/>
            <person name="Kale V."/>
            <person name="Holt S."/>
            <person name="Cochrane G."/>
            <person name="Meng A."/>
            <person name="Brown T."/>
            <person name="Cohen L."/>
        </authorList>
    </citation>
    <scope>NUCLEOTIDE SEQUENCE</scope>
    <source>
        <strain evidence="2">CCMP2877</strain>
    </source>
</reference>
<feature type="compositionally biased region" description="Low complexity" evidence="1">
    <location>
        <begin position="174"/>
        <end position="183"/>
    </location>
</feature>
<feature type="region of interest" description="Disordered" evidence="1">
    <location>
        <begin position="174"/>
        <end position="239"/>
    </location>
</feature>
<evidence type="ECO:0000313" key="2">
    <source>
        <dbReference type="EMBL" id="CAD9249857.1"/>
    </source>
</evidence>
<feature type="compositionally biased region" description="Basic and acidic residues" evidence="1">
    <location>
        <begin position="279"/>
        <end position="290"/>
    </location>
</feature>
<proteinExistence type="predicted"/>
<protein>
    <submittedName>
        <fullName evidence="2">Uncharacterized protein</fullName>
    </submittedName>
</protein>
<feature type="region of interest" description="Disordered" evidence="1">
    <location>
        <begin position="279"/>
        <end position="303"/>
    </location>
</feature>
<dbReference type="EMBL" id="HBGJ01012999">
    <property type="protein sequence ID" value="CAD9249857.1"/>
    <property type="molecule type" value="Transcribed_RNA"/>
</dbReference>
<name>A0A7S1TWW8_9STRA</name>
<organism evidence="2">
    <name type="scientific">Phaeomonas parva</name>
    <dbReference type="NCBI Taxonomy" id="124430"/>
    <lineage>
        <taxon>Eukaryota</taxon>
        <taxon>Sar</taxon>
        <taxon>Stramenopiles</taxon>
        <taxon>Ochrophyta</taxon>
        <taxon>Pinguiophyceae</taxon>
        <taxon>Pinguiochrysidales</taxon>
        <taxon>Pinguiochrysidaceae</taxon>
        <taxon>Phaeomonas</taxon>
    </lineage>
</organism>
<evidence type="ECO:0000256" key="1">
    <source>
        <dbReference type="SAM" id="MobiDB-lite"/>
    </source>
</evidence>
<gene>
    <name evidence="2" type="ORF">PPAR1163_LOCUS8218</name>
</gene>
<feature type="compositionally biased region" description="Polar residues" evidence="1">
    <location>
        <begin position="16"/>
        <end position="29"/>
    </location>
</feature>
<accession>A0A7S1TWW8</accession>
<feature type="region of interest" description="Disordered" evidence="1">
    <location>
        <begin position="1"/>
        <end position="41"/>
    </location>
</feature>
<feature type="region of interest" description="Disordered" evidence="1">
    <location>
        <begin position="129"/>
        <end position="162"/>
    </location>
</feature>